<gene>
    <name evidence="12" type="ORF">OESDEN_01653</name>
</gene>
<evidence type="ECO:0000256" key="2">
    <source>
        <dbReference type="ARBA" id="ARBA00022692"/>
    </source>
</evidence>
<feature type="compositionally biased region" description="Polar residues" evidence="9">
    <location>
        <begin position="400"/>
        <end position="422"/>
    </location>
</feature>
<feature type="transmembrane region" description="Helical" evidence="10">
    <location>
        <begin position="158"/>
        <end position="180"/>
    </location>
</feature>
<name>A0A0B1TRA6_OESDE</name>
<dbReference type="EMBL" id="KN549321">
    <property type="protein sequence ID" value="KHJ98367.1"/>
    <property type="molecule type" value="Genomic_DNA"/>
</dbReference>
<dbReference type="PANTHER" id="PTHR45695">
    <property type="entry name" value="LEUCOKININ RECEPTOR-RELATED"/>
    <property type="match status" value="1"/>
</dbReference>
<evidence type="ECO:0000256" key="1">
    <source>
        <dbReference type="ARBA" id="ARBA00004141"/>
    </source>
</evidence>
<reference evidence="12 13" key="1">
    <citation type="submission" date="2014-03" db="EMBL/GenBank/DDBJ databases">
        <title>Draft genome of the hookworm Oesophagostomum dentatum.</title>
        <authorList>
            <person name="Mitreva M."/>
        </authorList>
    </citation>
    <scope>NUCLEOTIDE SEQUENCE [LARGE SCALE GENOMIC DNA]</scope>
    <source>
        <strain evidence="12 13">OD-Hann</strain>
    </source>
</reference>
<comment type="subcellular location">
    <subcellularLocation>
        <location evidence="1">Membrane</location>
        <topology evidence="1">Multi-pass membrane protein</topology>
    </subcellularLocation>
</comment>
<feature type="transmembrane region" description="Helical" evidence="10">
    <location>
        <begin position="26"/>
        <end position="47"/>
    </location>
</feature>
<dbReference type="SUPFAM" id="SSF81321">
    <property type="entry name" value="Family A G protein-coupled receptor-like"/>
    <property type="match status" value="1"/>
</dbReference>
<keyword evidence="6 8" id="KW-0675">Receptor</keyword>
<evidence type="ECO:0000256" key="4">
    <source>
        <dbReference type="ARBA" id="ARBA00023040"/>
    </source>
</evidence>
<accession>A0A0B1TRA6</accession>
<feature type="transmembrane region" description="Helical" evidence="10">
    <location>
        <begin position="201"/>
        <end position="219"/>
    </location>
</feature>
<keyword evidence="2 8" id="KW-0812">Transmembrane</keyword>
<protein>
    <submittedName>
        <fullName evidence="12">7 transmembrane receptor</fullName>
    </submittedName>
</protein>
<evidence type="ECO:0000256" key="8">
    <source>
        <dbReference type="RuleBase" id="RU000688"/>
    </source>
</evidence>
<dbReference type="GO" id="GO:0005886">
    <property type="term" value="C:plasma membrane"/>
    <property type="evidence" value="ECO:0007669"/>
    <property type="project" value="TreeGrafter"/>
</dbReference>
<dbReference type="GO" id="GO:0004930">
    <property type="term" value="F:G protein-coupled receptor activity"/>
    <property type="evidence" value="ECO:0007669"/>
    <property type="project" value="UniProtKB-KW"/>
</dbReference>
<evidence type="ECO:0000313" key="12">
    <source>
        <dbReference type="EMBL" id="KHJ98367.1"/>
    </source>
</evidence>
<keyword evidence="3 10" id="KW-1133">Transmembrane helix</keyword>
<feature type="domain" description="G-protein coupled receptors family 1 profile" evidence="11">
    <location>
        <begin position="1"/>
        <end position="221"/>
    </location>
</feature>
<evidence type="ECO:0000256" key="10">
    <source>
        <dbReference type="SAM" id="Phobius"/>
    </source>
</evidence>
<evidence type="ECO:0000256" key="5">
    <source>
        <dbReference type="ARBA" id="ARBA00023136"/>
    </source>
</evidence>
<organism evidence="12 13">
    <name type="scientific">Oesophagostomum dentatum</name>
    <name type="common">Nodular worm</name>
    <dbReference type="NCBI Taxonomy" id="61180"/>
    <lineage>
        <taxon>Eukaryota</taxon>
        <taxon>Metazoa</taxon>
        <taxon>Ecdysozoa</taxon>
        <taxon>Nematoda</taxon>
        <taxon>Chromadorea</taxon>
        <taxon>Rhabditida</taxon>
        <taxon>Rhabditina</taxon>
        <taxon>Rhabditomorpha</taxon>
        <taxon>Strongyloidea</taxon>
        <taxon>Strongylidae</taxon>
        <taxon>Oesophagostomum</taxon>
    </lineage>
</organism>
<dbReference type="Gene3D" id="1.20.1070.10">
    <property type="entry name" value="Rhodopsin 7-helix transmembrane proteins"/>
    <property type="match status" value="1"/>
</dbReference>
<evidence type="ECO:0000256" key="7">
    <source>
        <dbReference type="ARBA" id="ARBA00023224"/>
    </source>
</evidence>
<keyword evidence="5 10" id="KW-0472">Membrane</keyword>
<evidence type="ECO:0000259" key="11">
    <source>
        <dbReference type="PROSITE" id="PS50262"/>
    </source>
</evidence>
<dbReference type="OrthoDB" id="5987936at2759"/>
<dbReference type="Pfam" id="PF00001">
    <property type="entry name" value="7tm_1"/>
    <property type="match status" value="1"/>
</dbReference>
<sequence length="475" mass="52210">MGFIAIERIAAMGHKQTPGEWSQMNIFLTNLACADLLILIFCLPPTVINDVTKTFWFSEVFCKSILFFQNTSVYVSILSLMFITFERWRAITCPLKSPLQATRYIIVGTWIVAMVMSSPEPYTLHLKRAEFRRPNFSSTWGTRCIASWSSETEQQYQIVLTVCAYLSPLLFISILCLHMSRTLNRCELTVGKRQLANRKKAVRMLIAVVCLFALSYLPVHLHNIAAPISKGVRSRRLLQRGRYEDSWEQPQAAYLRATDTLFGDNAGGAELHTLTSFGSSRVQRFSGSSFSSCFTSSFTLGSLDTERGESIQTGGFSRSDAMDACRSRNDLAGEGISTGALAGIGTHVGTGGGVRRRSLCHIRRVRTSASSEGATASVAGPPTLAISHQSRSTRRVESDGSGSSTSCWQTANAASSDAQPTGSVRKRCEKWTSEWASSGEAGKAFSAPLPREADANSSTSNTQLWKSKYIDLIFN</sequence>
<dbReference type="InterPro" id="IPR000276">
    <property type="entry name" value="GPCR_Rhodpsn"/>
</dbReference>
<keyword evidence="4 8" id="KW-0297">G-protein coupled receptor</keyword>
<keyword evidence="13" id="KW-1185">Reference proteome</keyword>
<comment type="similarity">
    <text evidence="8">Belongs to the G-protein coupled receptor 1 family.</text>
</comment>
<dbReference type="AlphaFoldDB" id="A0A0B1TRA6"/>
<dbReference type="PRINTS" id="PR00237">
    <property type="entry name" value="GPCRRHODOPSN"/>
</dbReference>
<feature type="transmembrane region" description="Helical" evidence="10">
    <location>
        <begin position="67"/>
        <end position="85"/>
    </location>
</feature>
<evidence type="ECO:0000256" key="3">
    <source>
        <dbReference type="ARBA" id="ARBA00022989"/>
    </source>
</evidence>
<keyword evidence="7 8" id="KW-0807">Transducer</keyword>
<evidence type="ECO:0000256" key="6">
    <source>
        <dbReference type="ARBA" id="ARBA00023170"/>
    </source>
</evidence>
<dbReference type="Proteomes" id="UP000053660">
    <property type="component" value="Unassembled WGS sequence"/>
</dbReference>
<dbReference type="PROSITE" id="PS50262">
    <property type="entry name" value="G_PROTEIN_RECEP_F1_2"/>
    <property type="match status" value="1"/>
</dbReference>
<evidence type="ECO:0000313" key="13">
    <source>
        <dbReference type="Proteomes" id="UP000053660"/>
    </source>
</evidence>
<proteinExistence type="inferred from homology"/>
<evidence type="ECO:0000256" key="9">
    <source>
        <dbReference type="SAM" id="MobiDB-lite"/>
    </source>
</evidence>
<feature type="region of interest" description="Disordered" evidence="9">
    <location>
        <begin position="370"/>
        <end position="460"/>
    </location>
</feature>
<dbReference type="PROSITE" id="PS00237">
    <property type="entry name" value="G_PROTEIN_RECEP_F1_1"/>
    <property type="match status" value="1"/>
</dbReference>
<dbReference type="PANTHER" id="PTHR45695:SF15">
    <property type="entry name" value="OPSIN RH2"/>
    <property type="match status" value="1"/>
</dbReference>
<dbReference type="InterPro" id="IPR017452">
    <property type="entry name" value="GPCR_Rhodpsn_7TM"/>
</dbReference>
<feature type="transmembrane region" description="Helical" evidence="10">
    <location>
        <begin position="97"/>
        <end position="116"/>
    </location>
</feature>